<accession>A0A2W4WEZ6</accession>
<proteinExistence type="inferred from homology"/>
<reference evidence="6 7" key="2">
    <citation type="submission" date="2018-06" db="EMBL/GenBank/DDBJ databases">
        <title>Metagenomic assembly of (sub)arctic Cyanobacteria and their associated microbiome from non-axenic cultures.</title>
        <authorList>
            <person name="Baurain D."/>
        </authorList>
    </citation>
    <scope>NUCLEOTIDE SEQUENCE [LARGE SCALE GENOMIC DNA]</scope>
    <source>
        <strain evidence="6">ULC066bin1</strain>
    </source>
</reference>
<comment type="caution">
    <text evidence="6">The sequence shown here is derived from an EMBL/GenBank/DDBJ whole genome shotgun (WGS) entry which is preliminary data.</text>
</comment>
<evidence type="ECO:0000256" key="3">
    <source>
        <dbReference type="ARBA" id="ARBA00022801"/>
    </source>
</evidence>
<keyword evidence="3 5" id="KW-0378">Hydrolase</keyword>
<dbReference type="GO" id="GO:0006412">
    <property type="term" value="P:translation"/>
    <property type="evidence" value="ECO:0007669"/>
    <property type="project" value="UniProtKB-UniRule"/>
</dbReference>
<keyword evidence="4 5" id="KW-0648">Protein biosynthesis</keyword>
<dbReference type="SUPFAM" id="SSF56420">
    <property type="entry name" value="Peptide deformylase"/>
    <property type="match status" value="1"/>
</dbReference>
<comment type="cofactor">
    <cofactor evidence="5">
        <name>Fe(2+)</name>
        <dbReference type="ChEBI" id="CHEBI:29033"/>
    </cofactor>
    <text evidence="5">Binds 1 Fe(2+) ion.</text>
</comment>
<dbReference type="PRINTS" id="PR01576">
    <property type="entry name" value="PDEFORMYLASE"/>
</dbReference>
<evidence type="ECO:0000256" key="2">
    <source>
        <dbReference type="ARBA" id="ARBA00022723"/>
    </source>
</evidence>
<sequence>MVARSLATIFNQISTQIFKPQSQKLPVYQLGNPMLRETAKPITDVSDREIQQLIDEMLVTLKESRGVGLAAPQIGRSLQLVIVASHPNDRYPHAPQMEPTALINPKIISHSVETEKGWEGCLSVPMIRGLVPRYREIEVEYIDRQGEQQKAKLTDFVARIFQHEYDHLEGKVFLDRVETNLDLVSEAEYQNILQVAKQVATAHTS</sequence>
<dbReference type="HAMAP" id="MF_00163">
    <property type="entry name" value="Pep_deformylase"/>
    <property type="match status" value="1"/>
</dbReference>
<dbReference type="NCBIfam" id="TIGR00079">
    <property type="entry name" value="pept_deformyl"/>
    <property type="match status" value="1"/>
</dbReference>
<dbReference type="FunFam" id="3.90.45.10:FF:000003">
    <property type="entry name" value="Peptide deformylase"/>
    <property type="match status" value="1"/>
</dbReference>
<dbReference type="GO" id="GO:0042586">
    <property type="term" value="F:peptide deformylase activity"/>
    <property type="evidence" value="ECO:0007669"/>
    <property type="project" value="UniProtKB-UniRule"/>
</dbReference>
<keyword evidence="5" id="KW-0408">Iron</keyword>
<keyword evidence="2 5" id="KW-0479">Metal-binding</keyword>
<feature type="binding site" evidence="5">
    <location>
        <position position="121"/>
    </location>
    <ligand>
        <name>Fe cation</name>
        <dbReference type="ChEBI" id="CHEBI:24875"/>
    </ligand>
</feature>
<feature type="active site" evidence="5">
    <location>
        <position position="164"/>
    </location>
</feature>
<comment type="similarity">
    <text evidence="1 5">Belongs to the polypeptide deformylase family.</text>
</comment>
<dbReference type="AlphaFoldDB" id="A0A2W4WEZ6"/>
<dbReference type="InterPro" id="IPR036821">
    <property type="entry name" value="Peptide_deformylase_sf"/>
</dbReference>
<evidence type="ECO:0000313" key="6">
    <source>
        <dbReference type="EMBL" id="PZO43456.1"/>
    </source>
</evidence>
<dbReference type="GO" id="GO:0046872">
    <property type="term" value="F:metal ion binding"/>
    <property type="evidence" value="ECO:0007669"/>
    <property type="project" value="UniProtKB-KW"/>
</dbReference>
<comment type="catalytic activity">
    <reaction evidence="5">
        <text>N-terminal N-formyl-L-methionyl-[peptide] + H2O = N-terminal L-methionyl-[peptide] + formate</text>
        <dbReference type="Rhea" id="RHEA:24420"/>
        <dbReference type="Rhea" id="RHEA-COMP:10639"/>
        <dbReference type="Rhea" id="RHEA-COMP:10640"/>
        <dbReference type="ChEBI" id="CHEBI:15377"/>
        <dbReference type="ChEBI" id="CHEBI:15740"/>
        <dbReference type="ChEBI" id="CHEBI:49298"/>
        <dbReference type="ChEBI" id="CHEBI:64731"/>
        <dbReference type="EC" id="3.5.1.88"/>
    </reaction>
</comment>
<dbReference type="PIRSF" id="PIRSF004749">
    <property type="entry name" value="Pep_def"/>
    <property type="match status" value="1"/>
</dbReference>
<comment type="function">
    <text evidence="5">Removes the formyl group from the N-terminal Met of newly synthesized proteins. Requires at least a dipeptide for an efficient rate of reaction. N-terminal L-methionine is a prerequisite for activity but the enzyme has broad specificity at other positions.</text>
</comment>
<dbReference type="Pfam" id="PF01327">
    <property type="entry name" value="Pep_deformylase"/>
    <property type="match status" value="1"/>
</dbReference>
<protein>
    <recommendedName>
        <fullName evidence="5">Peptide deformylase</fullName>
        <shortName evidence="5">PDF</shortName>
        <ecNumber evidence="5">3.5.1.88</ecNumber>
    </recommendedName>
    <alternativeName>
        <fullName evidence="5">Polypeptide deformylase</fullName>
    </alternativeName>
</protein>
<name>A0A2W4WEZ6_9CYAN</name>
<evidence type="ECO:0000313" key="7">
    <source>
        <dbReference type="Proteomes" id="UP000249467"/>
    </source>
</evidence>
<feature type="binding site" evidence="5">
    <location>
        <position position="163"/>
    </location>
    <ligand>
        <name>Fe cation</name>
        <dbReference type="ChEBI" id="CHEBI:24875"/>
    </ligand>
</feature>
<dbReference type="PANTHER" id="PTHR10458">
    <property type="entry name" value="PEPTIDE DEFORMYLASE"/>
    <property type="match status" value="1"/>
</dbReference>
<evidence type="ECO:0000256" key="1">
    <source>
        <dbReference type="ARBA" id="ARBA00010759"/>
    </source>
</evidence>
<dbReference type="PANTHER" id="PTHR10458:SF22">
    <property type="entry name" value="PEPTIDE DEFORMYLASE"/>
    <property type="match status" value="1"/>
</dbReference>
<organism evidence="6 7">
    <name type="scientific">Pseudanabaena frigida</name>
    <dbReference type="NCBI Taxonomy" id="945775"/>
    <lineage>
        <taxon>Bacteria</taxon>
        <taxon>Bacillati</taxon>
        <taxon>Cyanobacteriota</taxon>
        <taxon>Cyanophyceae</taxon>
        <taxon>Pseudanabaenales</taxon>
        <taxon>Pseudanabaenaceae</taxon>
        <taxon>Pseudanabaena</taxon>
    </lineage>
</organism>
<evidence type="ECO:0000256" key="5">
    <source>
        <dbReference type="HAMAP-Rule" id="MF_00163"/>
    </source>
</evidence>
<dbReference type="EMBL" id="QBML01000005">
    <property type="protein sequence ID" value="PZO43456.1"/>
    <property type="molecule type" value="Genomic_DNA"/>
</dbReference>
<feature type="binding site" evidence="5">
    <location>
        <position position="167"/>
    </location>
    <ligand>
        <name>Fe cation</name>
        <dbReference type="ChEBI" id="CHEBI:24875"/>
    </ligand>
</feature>
<gene>
    <name evidence="5 6" type="primary">def</name>
    <name evidence="6" type="ORF">DCF19_05825</name>
</gene>
<reference evidence="6 7" key="1">
    <citation type="submission" date="2018-04" db="EMBL/GenBank/DDBJ databases">
        <authorList>
            <person name="Go L.Y."/>
            <person name="Mitchell J.A."/>
        </authorList>
    </citation>
    <scope>NUCLEOTIDE SEQUENCE [LARGE SCALE GENOMIC DNA]</scope>
    <source>
        <strain evidence="6">ULC066bin1</strain>
    </source>
</reference>
<dbReference type="CDD" id="cd00487">
    <property type="entry name" value="Pep_deformylase"/>
    <property type="match status" value="1"/>
</dbReference>
<dbReference type="Proteomes" id="UP000249467">
    <property type="component" value="Unassembled WGS sequence"/>
</dbReference>
<dbReference type="NCBIfam" id="NF001159">
    <property type="entry name" value="PRK00150.1-3"/>
    <property type="match status" value="1"/>
</dbReference>
<evidence type="ECO:0000256" key="4">
    <source>
        <dbReference type="ARBA" id="ARBA00022917"/>
    </source>
</evidence>
<dbReference type="InterPro" id="IPR023635">
    <property type="entry name" value="Peptide_deformylase"/>
</dbReference>
<dbReference type="Gene3D" id="3.90.45.10">
    <property type="entry name" value="Peptide deformylase"/>
    <property type="match status" value="1"/>
</dbReference>
<dbReference type="EC" id="3.5.1.88" evidence="5"/>